<sequence>MLLFLVYNLPQINTLLRQNGNLTSVRTTARFIKNDIDKFGYQNYNLVLLDGTRDYPAHSFRYFLEVFGGQPLSEAEYPQTRVLYVISPYSQPNVLAEQIWEIKSLQPAELVESWQFPTSENIYKIIRL</sequence>
<evidence type="ECO:0000313" key="2">
    <source>
        <dbReference type="Proteomes" id="UP000034213"/>
    </source>
</evidence>
<dbReference type="AlphaFoldDB" id="A0A0G1EB53"/>
<dbReference type="STRING" id="1618369.UV54_C0011G0013"/>
<evidence type="ECO:0000313" key="1">
    <source>
        <dbReference type="EMBL" id="KKS80281.1"/>
    </source>
</evidence>
<accession>A0A0G1EB53</accession>
<reference evidence="1 2" key="1">
    <citation type="journal article" date="2015" name="Nature">
        <title>rRNA introns, odd ribosomes, and small enigmatic genomes across a large radiation of phyla.</title>
        <authorList>
            <person name="Brown C.T."/>
            <person name="Hug L.A."/>
            <person name="Thomas B.C."/>
            <person name="Sharon I."/>
            <person name="Castelle C.J."/>
            <person name="Singh A."/>
            <person name="Wilkins M.J."/>
            <person name="Williams K.H."/>
            <person name="Banfield J.F."/>
        </authorList>
    </citation>
    <scope>NUCLEOTIDE SEQUENCE [LARGE SCALE GENOMIC DNA]</scope>
</reference>
<comment type="caution">
    <text evidence="1">The sequence shown here is derived from an EMBL/GenBank/DDBJ whole genome shotgun (WGS) entry which is preliminary data.</text>
</comment>
<name>A0A0G1EB53_9BACT</name>
<organism evidence="1 2">
    <name type="scientific">Candidatus Beckwithbacteria bacterium GW2011_GWA2_43_10</name>
    <dbReference type="NCBI Taxonomy" id="1618369"/>
    <lineage>
        <taxon>Bacteria</taxon>
        <taxon>Candidatus Beckwithiibacteriota</taxon>
    </lineage>
</organism>
<protein>
    <submittedName>
        <fullName evidence="1">Uncharacterized protein</fullName>
    </submittedName>
</protein>
<proteinExistence type="predicted"/>
<dbReference type="EMBL" id="LCEW01000011">
    <property type="protein sequence ID" value="KKS80281.1"/>
    <property type="molecule type" value="Genomic_DNA"/>
</dbReference>
<gene>
    <name evidence="1" type="ORF">UV54_C0011G0013</name>
</gene>
<dbReference type="Proteomes" id="UP000034213">
    <property type="component" value="Unassembled WGS sequence"/>
</dbReference>